<dbReference type="Gene3D" id="3.50.50.60">
    <property type="entry name" value="FAD/NAD(P)-binding domain"/>
    <property type="match status" value="1"/>
</dbReference>
<dbReference type="EMBL" id="AE004437">
    <property type="protein sequence ID" value="AAG19065.1"/>
    <property type="molecule type" value="Genomic_DNA"/>
</dbReference>
<dbReference type="KEGG" id="hal:VNG_0542C"/>
<keyword evidence="3" id="KW-1185">Reference proteome</keyword>
<gene>
    <name evidence="2" type="ordered locus">VNG_0542C</name>
</gene>
<dbReference type="PANTHER" id="PTHR42841">
    <property type="entry name" value="AMINE OXIDASE"/>
    <property type="match status" value="1"/>
</dbReference>
<evidence type="ECO:0000313" key="2">
    <source>
        <dbReference type="EMBL" id="AAG19065.1"/>
    </source>
</evidence>
<sequence length="430" mass="45627">MTPPPQHTAMTDEEAVVVGGGLAGLVAARHLAADGLDVTLFERNPTVGGRVRSTHADGFTFDRGFQVLFTSYPAAKRELDFDALDLRSFSPGAVICRGDRRAVLGDPLRDPGALVPSVLNREVSTMDKLRTLLLKRELTRKPFADIWSDADATIEQYLAARGFSDRYVDRFVRPFYGGITLDRSLSTSKRVFEYTFKLLADGRTVLPAAGMGAISAQLAARARDAGVTIEPETPVEAVHSDPAAVDVPGERIDADAVVVATDPDAARELTGVDAIPTDWKGCTTQHVALPAAHPLGDSDRIHLNAADDVPNTVAPMSGVAPEYAPDDRELVAVTTLGTPDRSSTALATAARDAIADWYPEASLGAFEVLHTHRVPFSQFAQPPGVHDTLPDTTAPAGAVYVAGSYTHNASINGAMESGRAAARAASDHVS</sequence>
<dbReference type="HOGENOM" id="CLU_039679_0_0_2"/>
<protein>
    <recommendedName>
        <fullName evidence="1">Amine oxidase domain-containing protein</fullName>
    </recommendedName>
</protein>
<dbReference type="STRING" id="64091.VNG_0542C"/>
<dbReference type="InterPro" id="IPR036188">
    <property type="entry name" value="FAD/NAD-bd_sf"/>
</dbReference>
<name>Q9HRU3_HALSA</name>
<accession>Q9HRU3</accession>
<dbReference type="GO" id="GO:0016491">
    <property type="term" value="F:oxidoreductase activity"/>
    <property type="evidence" value="ECO:0007669"/>
    <property type="project" value="InterPro"/>
</dbReference>
<proteinExistence type="predicted"/>
<dbReference type="PRINTS" id="PR00419">
    <property type="entry name" value="ADXRDTASE"/>
</dbReference>
<evidence type="ECO:0000313" key="3">
    <source>
        <dbReference type="Proteomes" id="UP000000554"/>
    </source>
</evidence>
<organism evidence="2 3">
    <name type="scientific">Halobacterium salinarum (strain ATCC 700922 / JCM 11081 / NRC-1)</name>
    <name type="common">Halobacterium halobium</name>
    <dbReference type="NCBI Taxonomy" id="64091"/>
    <lineage>
        <taxon>Archaea</taxon>
        <taxon>Methanobacteriati</taxon>
        <taxon>Methanobacteriota</taxon>
        <taxon>Stenosarchaea group</taxon>
        <taxon>Halobacteria</taxon>
        <taxon>Halobacteriales</taxon>
        <taxon>Halobacteriaceae</taxon>
        <taxon>Halobacterium</taxon>
        <taxon>Halobacterium salinarum NRC-34001</taxon>
    </lineage>
</organism>
<dbReference type="Pfam" id="PF01593">
    <property type="entry name" value="Amino_oxidase"/>
    <property type="match status" value="1"/>
</dbReference>
<dbReference type="SUPFAM" id="SSF51905">
    <property type="entry name" value="FAD/NAD(P)-binding domain"/>
    <property type="match status" value="1"/>
</dbReference>
<dbReference type="InParanoid" id="Q9HRU3"/>
<evidence type="ECO:0000259" key="1">
    <source>
        <dbReference type="Pfam" id="PF01593"/>
    </source>
</evidence>
<dbReference type="Proteomes" id="UP000000554">
    <property type="component" value="Chromosome"/>
</dbReference>
<dbReference type="InterPro" id="IPR002937">
    <property type="entry name" value="Amino_oxidase"/>
</dbReference>
<dbReference type="PaxDb" id="64091-VNG_0542C"/>
<reference evidence="2 3" key="1">
    <citation type="journal article" date="2000" name="Proc. Natl. Acad. Sci. U.S.A.">
        <title>Genome sequence of Halobacterium species NRC-1.</title>
        <authorList>
            <person name="Ng W.V."/>
            <person name="Kennedy S.P."/>
            <person name="Mahairas G.G."/>
            <person name="Berquist B."/>
            <person name="Pan M."/>
            <person name="Shukla H.D."/>
            <person name="Lasky S.R."/>
            <person name="Baliga N.S."/>
            <person name="Thorsson V."/>
            <person name="Sbrogna J."/>
            <person name="Swartzell S."/>
            <person name="Weir D."/>
            <person name="Hall J."/>
            <person name="Dahl T.A."/>
            <person name="Welti R."/>
            <person name="Goo Y.A."/>
            <person name="Leithauser B."/>
            <person name="Keller K."/>
            <person name="Cruz R."/>
            <person name="Danson M.J."/>
            <person name="Hough D.W."/>
            <person name="Maddocks D.G."/>
            <person name="Jablonski P.E."/>
            <person name="Krebs M.P."/>
            <person name="Angevine C.M."/>
            <person name="Dale H."/>
            <person name="Isenbarger T.A."/>
            <person name="Peck R.F."/>
            <person name="Pohlschroder M."/>
            <person name="Spudich J.L."/>
            <person name="Jung K.W."/>
            <person name="Alam M."/>
            <person name="Freitas T."/>
            <person name="Hou S."/>
            <person name="Daniels C.J."/>
            <person name="Dennis P.P."/>
            <person name="Omer A.D."/>
            <person name="Ebhardt H."/>
            <person name="Lowe T.M."/>
            <person name="Liang P."/>
            <person name="Riley M."/>
            <person name="Hood L."/>
            <person name="DasSarma S."/>
        </authorList>
    </citation>
    <scope>NUCLEOTIDE SEQUENCE [LARGE SCALE GENOMIC DNA]</scope>
    <source>
        <strain evidence="3">ATCC 700922 / JCM 11081 / NRC-1</strain>
    </source>
</reference>
<dbReference type="PIR" id="E84212">
    <property type="entry name" value="E84212"/>
</dbReference>
<feature type="domain" description="Amine oxidase" evidence="1">
    <location>
        <begin position="22"/>
        <end position="424"/>
    </location>
</feature>
<dbReference type="PATRIC" id="fig|64091.14.peg.413"/>
<dbReference type="AlphaFoldDB" id="Q9HRU3"/>